<dbReference type="PATRIC" id="fig|997296.3.peg.3396"/>
<organism evidence="1 2">
    <name type="scientific">Bacillus methanolicus PB1</name>
    <dbReference type="NCBI Taxonomy" id="997296"/>
    <lineage>
        <taxon>Bacteria</taxon>
        <taxon>Bacillati</taxon>
        <taxon>Bacillota</taxon>
        <taxon>Bacilli</taxon>
        <taxon>Bacillales</taxon>
        <taxon>Bacillaceae</taxon>
        <taxon>Bacillus</taxon>
    </lineage>
</organism>
<sequence>MFKVLGKLRCGICSKPVEIDDKVFLDELNTITHQKCYHKTSTQIPIKDEGTFRKMLLKYPFFK</sequence>
<keyword evidence="2" id="KW-1185">Reference proteome</keyword>
<dbReference type="EMBL" id="AFEU01000003">
    <property type="protein sequence ID" value="EIJ79099.1"/>
    <property type="molecule type" value="Genomic_DNA"/>
</dbReference>
<protein>
    <submittedName>
        <fullName evidence="1">Uncharacterized protein</fullName>
    </submittedName>
</protein>
<dbReference type="eggNOG" id="ENOG502ZD5Y">
    <property type="taxonomic scope" value="Bacteria"/>
</dbReference>
<name>I3DXX8_BACMT</name>
<reference evidence="1 2" key="1">
    <citation type="journal article" date="2012" name="Appl. Environ. Microbiol.">
        <title>Genome Sequence of Thermotolerant Bacillus methanolicus: Features and Regulation Related to Methylotrophy and Production of L-Lysine and L-Glutamate from Methanol.</title>
        <authorList>
            <person name="Heggeset T.M."/>
            <person name="Krog A."/>
            <person name="Balzer S."/>
            <person name="Wentzel A."/>
            <person name="Ellingsen T.E."/>
            <person name="Brautaset T."/>
        </authorList>
    </citation>
    <scope>NUCLEOTIDE SEQUENCE [LARGE SCALE GENOMIC DNA]</scope>
    <source>
        <strain evidence="1 2">PB1</strain>
    </source>
</reference>
<dbReference type="STRING" id="997296.PB1_16119"/>
<dbReference type="RefSeq" id="WP_004438471.1">
    <property type="nucleotide sequence ID" value="NZ_AFEU01000003.1"/>
</dbReference>
<dbReference type="AlphaFoldDB" id="I3DXX8"/>
<gene>
    <name evidence="1" type="ORF">PB1_16119</name>
</gene>
<dbReference type="OrthoDB" id="2914487at2"/>
<comment type="caution">
    <text evidence="1">The sequence shown here is derived from an EMBL/GenBank/DDBJ whole genome shotgun (WGS) entry which is preliminary data.</text>
</comment>
<evidence type="ECO:0000313" key="2">
    <source>
        <dbReference type="Proteomes" id="UP000010523"/>
    </source>
</evidence>
<proteinExistence type="predicted"/>
<accession>I3DXX8</accession>
<evidence type="ECO:0000313" key="1">
    <source>
        <dbReference type="EMBL" id="EIJ79099.1"/>
    </source>
</evidence>
<dbReference type="Proteomes" id="UP000010523">
    <property type="component" value="Unassembled WGS sequence"/>
</dbReference>